<dbReference type="EC" id="3.6.1.23" evidence="5"/>
<evidence type="ECO:0000256" key="5">
    <source>
        <dbReference type="HAMAP-Rule" id="MF_00116"/>
    </source>
</evidence>
<keyword evidence="5" id="KW-0479">Metal-binding</keyword>
<comment type="cofactor">
    <cofactor evidence="5">
        <name>Mg(2+)</name>
        <dbReference type="ChEBI" id="CHEBI:18420"/>
    </cofactor>
</comment>
<dbReference type="AlphaFoldDB" id="A0A1E5L6T5"/>
<dbReference type="OrthoDB" id="9809956at2"/>
<evidence type="ECO:0000256" key="4">
    <source>
        <dbReference type="ARBA" id="ARBA00047686"/>
    </source>
</evidence>
<feature type="binding site" evidence="5">
    <location>
        <begin position="72"/>
        <end position="74"/>
    </location>
    <ligand>
        <name>substrate</name>
    </ligand>
</feature>
<keyword evidence="8" id="KW-1185">Reference proteome</keyword>
<evidence type="ECO:0000313" key="7">
    <source>
        <dbReference type="EMBL" id="OEH85867.1"/>
    </source>
</evidence>
<comment type="catalytic activity">
    <reaction evidence="4 5">
        <text>dUTP + H2O = dUMP + diphosphate + H(+)</text>
        <dbReference type="Rhea" id="RHEA:10248"/>
        <dbReference type="ChEBI" id="CHEBI:15377"/>
        <dbReference type="ChEBI" id="CHEBI:15378"/>
        <dbReference type="ChEBI" id="CHEBI:33019"/>
        <dbReference type="ChEBI" id="CHEBI:61555"/>
        <dbReference type="ChEBI" id="CHEBI:246422"/>
        <dbReference type="EC" id="3.6.1.23"/>
    </reaction>
</comment>
<dbReference type="Pfam" id="PF00692">
    <property type="entry name" value="dUTPase"/>
    <property type="match status" value="1"/>
</dbReference>
<evidence type="ECO:0000256" key="3">
    <source>
        <dbReference type="ARBA" id="ARBA00023080"/>
    </source>
</evidence>
<accession>A0A1E5L6T5</accession>
<dbReference type="Gene3D" id="2.70.40.10">
    <property type="match status" value="1"/>
</dbReference>
<dbReference type="GO" id="GO:0046081">
    <property type="term" value="P:dUTP catabolic process"/>
    <property type="evidence" value="ECO:0007669"/>
    <property type="project" value="InterPro"/>
</dbReference>
<feature type="domain" description="dUTPase-like" evidence="6">
    <location>
        <begin position="21"/>
        <end position="151"/>
    </location>
</feature>
<feature type="binding site" evidence="5">
    <location>
        <position position="85"/>
    </location>
    <ligand>
        <name>substrate</name>
    </ligand>
</feature>
<comment type="similarity">
    <text evidence="1 5">Belongs to the dUTPase family.</text>
</comment>
<evidence type="ECO:0000259" key="6">
    <source>
        <dbReference type="Pfam" id="PF00692"/>
    </source>
</evidence>
<comment type="function">
    <text evidence="5">This enzyme is involved in nucleotide metabolism: it produces dUMP, the immediate precursor of thymidine nucleotides and it decreases the intracellular concentration of dUTP so that uracil cannot be incorporated into DNA.</text>
</comment>
<dbReference type="InterPro" id="IPR033704">
    <property type="entry name" value="dUTPase_trimeric"/>
</dbReference>
<keyword evidence="3 5" id="KW-0546">Nucleotide metabolism</keyword>
<dbReference type="GO" id="GO:0006226">
    <property type="term" value="P:dUMP biosynthetic process"/>
    <property type="evidence" value="ECO:0007669"/>
    <property type="project" value="UniProtKB-UniRule"/>
</dbReference>
<name>A0A1E5L6T5_9FIRM</name>
<sequence length="152" mass="16699">MQNLRIKIKKLSDKIGTVIQEPNYATAGSAGIDLAACIDEPILLEPNNWCKIPTGLALEIQSFNVVGLVFPRSGLALKKGITLQNAVGVIDADYRGSLDIIVRNEGTEPWRIECGDRIAQIVFMPIFRAEFEYTERLETTCRGVQGFGSTGK</sequence>
<dbReference type="RefSeq" id="WP_069701950.1">
    <property type="nucleotide sequence ID" value="NZ_MJAT01000012.1"/>
</dbReference>
<dbReference type="PANTHER" id="PTHR11241:SF0">
    <property type="entry name" value="DEOXYURIDINE 5'-TRIPHOSPHATE NUCLEOTIDOHYDROLASE"/>
    <property type="match status" value="1"/>
</dbReference>
<comment type="caution">
    <text evidence="5">Lacks conserved residue(s) required for the propagation of feature annotation.</text>
</comment>
<dbReference type="EMBL" id="MJAT01000012">
    <property type="protein sequence ID" value="OEH85867.1"/>
    <property type="molecule type" value="Genomic_DNA"/>
</dbReference>
<dbReference type="NCBIfam" id="TIGR00576">
    <property type="entry name" value="dut"/>
    <property type="match status" value="1"/>
</dbReference>
<dbReference type="CDD" id="cd07557">
    <property type="entry name" value="trimeric_dUTPase"/>
    <property type="match status" value="1"/>
</dbReference>
<reference evidence="7 8" key="1">
    <citation type="submission" date="2016-09" db="EMBL/GenBank/DDBJ databases">
        <title>Desulfuribacillus arsenicus sp. nov., an obligately anaerobic, dissimilatory arsenic- and antimonate-reducing bacterium isolated from anoxic sediments.</title>
        <authorList>
            <person name="Abin C.A."/>
            <person name="Hollibaugh J.T."/>
        </authorList>
    </citation>
    <scope>NUCLEOTIDE SEQUENCE [LARGE SCALE GENOMIC DNA]</scope>
    <source>
        <strain evidence="7 8">MLFW-2</strain>
    </source>
</reference>
<comment type="pathway">
    <text evidence="5">Pyrimidine metabolism; dUMP biosynthesis; dUMP from dCTP (dUTP route): step 2/2.</text>
</comment>
<evidence type="ECO:0000313" key="8">
    <source>
        <dbReference type="Proteomes" id="UP000095255"/>
    </source>
</evidence>
<proteinExistence type="inferred from homology"/>
<dbReference type="InterPro" id="IPR036157">
    <property type="entry name" value="dUTPase-like_sf"/>
</dbReference>
<feature type="binding site" evidence="5">
    <location>
        <begin position="89"/>
        <end position="91"/>
    </location>
    <ligand>
        <name>substrate</name>
    </ligand>
</feature>
<dbReference type="InterPro" id="IPR029054">
    <property type="entry name" value="dUTPase-like"/>
</dbReference>
<dbReference type="HAMAP" id="MF_00116">
    <property type="entry name" value="dUTPase_bact"/>
    <property type="match status" value="1"/>
</dbReference>
<protein>
    <recommendedName>
        <fullName evidence="5">Deoxyuridine 5'-triphosphate nucleotidohydrolase</fullName>
        <shortName evidence="5">dUTPase</shortName>
        <ecNumber evidence="5">3.6.1.23</ecNumber>
    </recommendedName>
    <alternativeName>
        <fullName evidence="5">dUTP pyrophosphatase</fullName>
    </alternativeName>
</protein>
<evidence type="ECO:0000256" key="1">
    <source>
        <dbReference type="ARBA" id="ARBA00006581"/>
    </source>
</evidence>
<organism evidence="7 8">
    <name type="scientific">Desulfuribacillus stibiiarsenatis</name>
    <dbReference type="NCBI Taxonomy" id="1390249"/>
    <lineage>
        <taxon>Bacteria</taxon>
        <taxon>Bacillati</taxon>
        <taxon>Bacillota</taxon>
        <taxon>Desulfuribacillia</taxon>
        <taxon>Desulfuribacillales</taxon>
        <taxon>Desulfuribacillaceae</taxon>
        <taxon>Desulfuribacillus</taxon>
    </lineage>
</organism>
<dbReference type="InterPro" id="IPR008181">
    <property type="entry name" value="dUTPase"/>
</dbReference>
<keyword evidence="5" id="KW-0460">Magnesium</keyword>
<dbReference type="NCBIfam" id="NF001862">
    <property type="entry name" value="PRK00601.1"/>
    <property type="match status" value="1"/>
</dbReference>
<gene>
    <name evidence="5" type="primary">dut</name>
    <name evidence="7" type="ORF">BHU72_03560</name>
</gene>
<dbReference type="Proteomes" id="UP000095255">
    <property type="component" value="Unassembled WGS sequence"/>
</dbReference>
<dbReference type="GO" id="GO:0000287">
    <property type="term" value="F:magnesium ion binding"/>
    <property type="evidence" value="ECO:0007669"/>
    <property type="project" value="UniProtKB-UniRule"/>
</dbReference>
<comment type="caution">
    <text evidence="7">The sequence shown here is derived from an EMBL/GenBank/DDBJ whole genome shotgun (WGS) entry which is preliminary data.</text>
</comment>
<dbReference type="SUPFAM" id="SSF51283">
    <property type="entry name" value="dUTPase-like"/>
    <property type="match status" value="1"/>
</dbReference>
<dbReference type="STRING" id="1390249.BHU72_03560"/>
<keyword evidence="2 5" id="KW-0378">Hydrolase</keyword>
<dbReference type="PANTHER" id="PTHR11241">
    <property type="entry name" value="DEOXYURIDINE 5'-TRIPHOSPHATE NUCLEOTIDOHYDROLASE"/>
    <property type="match status" value="1"/>
</dbReference>
<evidence type="ECO:0000256" key="2">
    <source>
        <dbReference type="ARBA" id="ARBA00022801"/>
    </source>
</evidence>
<dbReference type="GO" id="GO:0004170">
    <property type="term" value="F:dUTP diphosphatase activity"/>
    <property type="evidence" value="ECO:0007669"/>
    <property type="project" value="UniProtKB-UniRule"/>
</dbReference>
<dbReference type="UniPathway" id="UPA00610">
    <property type="reaction ID" value="UER00666"/>
</dbReference>